<dbReference type="Proteomes" id="UP001495910">
    <property type="component" value="Unassembled WGS sequence"/>
</dbReference>
<sequence length="227" mass="26023">MTLEELRALVDSVELDLPPQNLAEKGSLVDRDGRTADFSIHRGWNITLSHACDKHWREYNLALMKFIDDQKYDDRRLKTVLAGIQIDDAHWDWLLKSSHYRTDEYKWLFLVADGKPQGACLIYHPKASVLSAGDIFYIEYIAVAPWNRSNPMESRLFKAVGSILIKHLICYAHSELKLRYGFSLHALPRAIGYYQKLGMVGHTLSDKAPLKYFEMTEDCAANYVAGL</sequence>
<evidence type="ECO:0008006" key="3">
    <source>
        <dbReference type="Google" id="ProtNLM"/>
    </source>
</evidence>
<name>A0ABU9PQJ1_9BURK</name>
<dbReference type="EMBL" id="JBANDC010000002">
    <property type="protein sequence ID" value="MEM4986272.1"/>
    <property type="molecule type" value="Genomic_DNA"/>
</dbReference>
<organism evidence="1 2">
    <name type="scientific">Collimonas rhizosphaerae</name>
    <dbReference type="NCBI Taxonomy" id="3126357"/>
    <lineage>
        <taxon>Bacteria</taxon>
        <taxon>Pseudomonadati</taxon>
        <taxon>Pseudomonadota</taxon>
        <taxon>Betaproteobacteria</taxon>
        <taxon>Burkholderiales</taxon>
        <taxon>Oxalobacteraceae</taxon>
        <taxon>Collimonas</taxon>
    </lineage>
</organism>
<keyword evidence="2" id="KW-1185">Reference proteome</keyword>
<dbReference type="InterPro" id="IPR016181">
    <property type="entry name" value="Acyl_CoA_acyltransferase"/>
</dbReference>
<protein>
    <recommendedName>
        <fullName evidence="3">N-acetyltransferase domain-containing protein</fullName>
    </recommendedName>
</protein>
<dbReference type="RefSeq" id="WP_342828092.1">
    <property type="nucleotide sequence ID" value="NZ_JBANDC010000002.1"/>
</dbReference>
<dbReference type="Gene3D" id="3.40.630.30">
    <property type="match status" value="1"/>
</dbReference>
<proteinExistence type="predicted"/>
<dbReference type="SUPFAM" id="SSF55729">
    <property type="entry name" value="Acyl-CoA N-acyltransferases (Nat)"/>
    <property type="match status" value="1"/>
</dbReference>
<reference evidence="1 2" key="1">
    <citation type="submission" date="2024-02" db="EMBL/GenBank/DDBJ databases">
        <title>Draft genome sequence of Collimonas sp. strain H4R21, an effective mineral-weathering bacterial strain isolated from the beech rhizosphere.</title>
        <authorList>
            <person name="Morin E."/>
            <person name="Uroz S."/>
            <person name="Leveau J.H.J."/>
            <person name="Kumar R."/>
            <person name="Rey M.W."/>
            <person name="Pham J."/>
        </authorList>
    </citation>
    <scope>NUCLEOTIDE SEQUENCE [LARGE SCALE GENOMIC DNA]</scope>
    <source>
        <strain evidence="1 2">H4R21</strain>
    </source>
</reference>
<evidence type="ECO:0000313" key="1">
    <source>
        <dbReference type="EMBL" id="MEM4986272.1"/>
    </source>
</evidence>
<comment type="caution">
    <text evidence="1">The sequence shown here is derived from an EMBL/GenBank/DDBJ whole genome shotgun (WGS) entry which is preliminary data.</text>
</comment>
<evidence type="ECO:0000313" key="2">
    <source>
        <dbReference type="Proteomes" id="UP001495910"/>
    </source>
</evidence>
<accession>A0ABU9PQJ1</accession>
<gene>
    <name evidence="1" type="ORF">V8G57_02615</name>
</gene>